<accession>A0A3B0VQI7</accession>
<dbReference type="AlphaFoldDB" id="A0A3B0VQI7"/>
<feature type="domain" description="Urease accessory protein UreH-like transmembrane" evidence="2">
    <location>
        <begin position="7"/>
        <end position="206"/>
    </location>
</feature>
<organism evidence="3">
    <name type="scientific">hydrothermal vent metagenome</name>
    <dbReference type="NCBI Taxonomy" id="652676"/>
    <lineage>
        <taxon>unclassified sequences</taxon>
        <taxon>metagenomes</taxon>
        <taxon>ecological metagenomes</taxon>
    </lineage>
</organism>
<gene>
    <name evidence="3" type="ORF">MNBD_GAMMA01-895</name>
</gene>
<feature type="transmembrane region" description="Helical" evidence="1">
    <location>
        <begin position="6"/>
        <end position="29"/>
    </location>
</feature>
<protein>
    <recommendedName>
        <fullName evidence="2">Urease accessory protein UreH-like transmembrane domain-containing protein</fullName>
    </recommendedName>
</protein>
<keyword evidence="1" id="KW-1133">Transmembrane helix</keyword>
<name>A0A3B0VQI7_9ZZZZ</name>
<feature type="transmembrane region" description="Helical" evidence="1">
    <location>
        <begin position="131"/>
        <end position="152"/>
    </location>
</feature>
<dbReference type="Pfam" id="PF13386">
    <property type="entry name" value="DsbD_2"/>
    <property type="match status" value="1"/>
</dbReference>
<feature type="transmembrane region" description="Helical" evidence="1">
    <location>
        <begin position="192"/>
        <end position="213"/>
    </location>
</feature>
<sequence>MNLLTPFLIGFFSSVHCLAMCGGLCGLFCRNNPTAKTIVLINLGRIFTYTILGLIFAGIIQGLALTIPVAEIGFWIRSILGLILIFLGIRIILNKSNLHSFASHNFLWQKAKNQLHAISKKQSFFTYLRTGMLWGLIPCGLLYGVLIAAAATQNITQGGLFMFAFGMGTLPSMFVAMGIMHKWQQKLQAKSFRYGAGIFIIIIGIWSLLSPWFSHQLIPNSSVFTPIIAFLDSCIP</sequence>
<feature type="transmembrane region" description="Helical" evidence="1">
    <location>
        <begin position="49"/>
        <end position="68"/>
    </location>
</feature>
<reference evidence="3" key="1">
    <citation type="submission" date="2018-06" db="EMBL/GenBank/DDBJ databases">
        <authorList>
            <person name="Zhirakovskaya E."/>
        </authorList>
    </citation>
    <scope>NUCLEOTIDE SEQUENCE</scope>
</reference>
<keyword evidence="1" id="KW-0812">Transmembrane</keyword>
<feature type="transmembrane region" description="Helical" evidence="1">
    <location>
        <begin position="158"/>
        <end position="180"/>
    </location>
</feature>
<proteinExistence type="predicted"/>
<evidence type="ECO:0000313" key="3">
    <source>
        <dbReference type="EMBL" id="VAW42710.1"/>
    </source>
</evidence>
<keyword evidence="1" id="KW-0472">Membrane</keyword>
<feature type="transmembrane region" description="Helical" evidence="1">
    <location>
        <begin position="74"/>
        <end position="93"/>
    </location>
</feature>
<dbReference type="PANTHER" id="PTHR42208">
    <property type="entry name" value="HEAVY METAL TRANSPORTER-RELATED"/>
    <property type="match status" value="1"/>
</dbReference>
<dbReference type="InterPro" id="IPR039447">
    <property type="entry name" value="UreH-like_TM_dom"/>
</dbReference>
<dbReference type="PANTHER" id="PTHR42208:SF1">
    <property type="entry name" value="HEAVY METAL TRANSPORTER"/>
    <property type="match status" value="1"/>
</dbReference>
<dbReference type="EMBL" id="UOEW01000372">
    <property type="protein sequence ID" value="VAW42710.1"/>
    <property type="molecule type" value="Genomic_DNA"/>
</dbReference>
<evidence type="ECO:0000259" key="2">
    <source>
        <dbReference type="Pfam" id="PF13386"/>
    </source>
</evidence>
<evidence type="ECO:0000256" key="1">
    <source>
        <dbReference type="SAM" id="Phobius"/>
    </source>
</evidence>